<organism evidence="2 3">
    <name type="scientific">Subtercola lobariae</name>
    <dbReference type="NCBI Taxonomy" id="1588641"/>
    <lineage>
        <taxon>Bacteria</taxon>
        <taxon>Bacillati</taxon>
        <taxon>Actinomycetota</taxon>
        <taxon>Actinomycetes</taxon>
        <taxon>Micrococcales</taxon>
        <taxon>Microbacteriaceae</taxon>
        <taxon>Subtercola</taxon>
    </lineage>
</organism>
<evidence type="ECO:0000313" key="2">
    <source>
        <dbReference type="EMBL" id="GGF41999.1"/>
    </source>
</evidence>
<dbReference type="Pfam" id="PF20315">
    <property type="entry name" value="DUF6611"/>
    <property type="match status" value="1"/>
</dbReference>
<dbReference type="Proteomes" id="UP000598775">
    <property type="component" value="Unassembled WGS sequence"/>
</dbReference>
<reference evidence="2 3" key="1">
    <citation type="journal article" date="2014" name="Int. J. Syst. Evol. Microbiol.">
        <title>Complete genome sequence of Corynebacterium casei LMG S-19264T (=DSM 44701T), isolated from a smear-ripened cheese.</title>
        <authorList>
            <consortium name="US DOE Joint Genome Institute (JGI-PGF)"/>
            <person name="Walter F."/>
            <person name="Albersmeier A."/>
            <person name="Kalinowski J."/>
            <person name="Ruckert C."/>
        </authorList>
    </citation>
    <scope>NUCLEOTIDE SEQUENCE [LARGE SCALE GENOMIC DNA]</scope>
    <source>
        <strain evidence="2 3">CGMCC 1.12976</strain>
    </source>
</reference>
<dbReference type="InterPro" id="IPR046719">
    <property type="entry name" value="DUF6611"/>
</dbReference>
<accession>A0A917BIU1</accession>
<protein>
    <submittedName>
        <fullName evidence="2">Uncharacterized protein</fullName>
    </submittedName>
</protein>
<keyword evidence="1" id="KW-0472">Membrane</keyword>
<evidence type="ECO:0000256" key="1">
    <source>
        <dbReference type="SAM" id="Phobius"/>
    </source>
</evidence>
<feature type="transmembrane region" description="Helical" evidence="1">
    <location>
        <begin position="6"/>
        <end position="28"/>
    </location>
</feature>
<name>A0A917BIU1_9MICO</name>
<dbReference type="AlphaFoldDB" id="A0A917BIU1"/>
<gene>
    <name evidence="2" type="ORF">GCM10011399_38320</name>
</gene>
<comment type="caution">
    <text evidence="2">The sequence shown here is derived from an EMBL/GenBank/DDBJ whole genome shotgun (WGS) entry which is preliminary data.</text>
</comment>
<sequence>MGALGHLFPVMGATLAALSYLAGLWFGLHFSRDLRRRTRTMTVAKVFIAGEMVEFGDVHRLEQIRSRLADLESRRLSRRIDPALYEAEWAEIFYSLPFEDPAHVSNR</sequence>
<keyword evidence="3" id="KW-1185">Reference proteome</keyword>
<evidence type="ECO:0000313" key="3">
    <source>
        <dbReference type="Proteomes" id="UP000598775"/>
    </source>
</evidence>
<proteinExistence type="predicted"/>
<keyword evidence="1" id="KW-1133">Transmembrane helix</keyword>
<dbReference type="EMBL" id="BMGP01000011">
    <property type="protein sequence ID" value="GGF41999.1"/>
    <property type="molecule type" value="Genomic_DNA"/>
</dbReference>
<keyword evidence="1" id="KW-0812">Transmembrane</keyword>